<dbReference type="PATRIC" id="fig|1331206.3.peg.2201"/>
<dbReference type="SUPFAM" id="SSF53901">
    <property type="entry name" value="Thiolase-like"/>
    <property type="match status" value="1"/>
</dbReference>
<comment type="caution">
    <text evidence="5">The sequence shown here is derived from an EMBL/GenBank/DDBJ whole genome shotgun (WGS) entry which is preliminary data.</text>
</comment>
<dbReference type="GO" id="GO:0004315">
    <property type="term" value="F:3-oxoacyl-[acyl-carrier-protein] synthase activity"/>
    <property type="evidence" value="ECO:0007669"/>
    <property type="project" value="InterPro"/>
</dbReference>
<evidence type="ECO:0000256" key="1">
    <source>
        <dbReference type="ARBA" id="ARBA00022679"/>
    </source>
</evidence>
<dbReference type="EMBL" id="JFZZ01000076">
    <property type="protein sequence ID" value="KAK90325.1"/>
    <property type="molecule type" value="Genomic_DNA"/>
</dbReference>
<dbReference type="PANTHER" id="PTHR34069">
    <property type="entry name" value="3-OXOACYL-[ACYL-CARRIER-PROTEIN] SYNTHASE 3"/>
    <property type="match status" value="1"/>
</dbReference>
<feature type="domain" description="Beta-ketoacyl-[acyl-carrier-protein] synthase III N-terminal" evidence="4">
    <location>
        <begin position="114"/>
        <end position="177"/>
    </location>
</feature>
<dbReference type="EC" id="2.3.1.180" evidence="5"/>
<accession>A0A158M4R6</accession>
<organism evidence="5 6">
    <name type="scientific">Bordetella holmesii CDC-H585-BH</name>
    <dbReference type="NCBI Taxonomy" id="1331206"/>
    <lineage>
        <taxon>Bacteria</taxon>
        <taxon>Pseudomonadati</taxon>
        <taxon>Pseudomonadota</taxon>
        <taxon>Betaproteobacteria</taxon>
        <taxon>Burkholderiales</taxon>
        <taxon>Alcaligenaceae</taxon>
        <taxon>Bordetella</taxon>
    </lineage>
</organism>
<evidence type="ECO:0000313" key="5">
    <source>
        <dbReference type="EMBL" id="KAK90325.1"/>
    </source>
</evidence>
<dbReference type="InterPro" id="IPR013747">
    <property type="entry name" value="ACP_syn_III_C"/>
</dbReference>
<dbReference type="Pfam" id="PF08541">
    <property type="entry name" value="ACP_syn_III_C"/>
    <property type="match status" value="1"/>
</dbReference>
<dbReference type="GO" id="GO:0006633">
    <property type="term" value="P:fatty acid biosynthetic process"/>
    <property type="evidence" value="ECO:0007669"/>
    <property type="project" value="InterPro"/>
</dbReference>
<sequence>MMGVVRLDHVAVRGITSAVPPGRVDNLAVAPDQLAQRERLVRNVGVRWRPCCADGMIFSDLAQHAAQKLIDGLGWDKASIDALILVTQSPEFSIPATSIILQDRLGLPLGVSAFDINLGCSGYTYGIFNAAAMVGEQRFRRVLVLVGDQAASNDGLDNGRDILFGDACTATALEYDPTAQPIYFEGFSDGSGYEAIIIPHGGKRYPTNDSSRQPRLCADGVMRRADDVWLDGPAILTFSTLRAPEAIRRMLGHVGKDVADIDYYVMHQANRMINNTIRQKVGGSPAQWPSSLEQYGNTSSASIPVTISSQLSAEAQQRPLHWILCGFGIGLSWGTLYLQTEPFYAPEPFVLEHRYDFQPTRIS</sequence>
<evidence type="ECO:0000259" key="4">
    <source>
        <dbReference type="Pfam" id="PF08545"/>
    </source>
</evidence>
<dbReference type="RefSeq" id="WP_227944737.1">
    <property type="nucleotide sequence ID" value="NZ_JFZZ01000076.1"/>
</dbReference>
<dbReference type="Proteomes" id="UP000026682">
    <property type="component" value="Unassembled WGS sequence"/>
</dbReference>
<dbReference type="Gene3D" id="3.40.47.10">
    <property type="match status" value="1"/>
</dbReference>
<evidence type="ECO:0000256" key="2">
    <source>
        <dbReference type="ARBA" id="ARBA00023315"/>
    </source>
</evidence>
<evidence type="ECO:0000313" key="6">
    <source>
        <dbReference type="Proteomes" id="UP000026682"/>
    </source>
</evidence>
<dbReference type="GO" id="GO:0033818">
    <property type="term" value="F:beta-ketoacyl-acyl-carrier-protein synthase III activity"/>
    <property type="evidence" value="ECO:0007669"/>
    <property type="project" value="UniProtKB-EC"/>
</dbReference>
<dbReference type="InterPro" id="IPR016039">
    <property type="entry name" value="Thiolase-like"/>
</dbReference>
<reference evidence="5 6" key="1">
    <citation type="submission" date="2014-03" db="EMBL/GenBank/DDBJ databases">
        <title>Genome sequence of Bordetella holmseii.</title>
        <authorList>
            <person name="Harvill E."/>
            <person name="Goodfield L.L."/>
            <person name="Ivanov Y."/>
            <person name="Meyer J.A."/>
            <person name="Newth C."/>
            <person name="Cassiday P."/>
            <person name="Tondella M.L."/>
            <person name="Liao P."/>
            <person name="Zimmerman J."/>
            <person name="Meert K."/>
            <person name="Wessel D."/>
            <person name="Berger J."/>
            <person name="Dean J.M."/>
            <person name="Holubkov R."/>
            <person name="Burr J."/>
            <person name="Liu T."/>
            <person name="Brinkac L.M."/>
            <person name="Sanka R."/>
            <person name="Kim M."/>
            <person name="Losada L."/>
        </authorList>
    </citation>
    <scope>NUCLEOTIDE SEQUENCE [LARGE SCALE GENOMIC DNA]</scope>
    <source>
        <strain evidence="5 6">CDC-H585-BH</strain>
    </source>
</reference>
<dbReference type="CDD" id="cd00830">
    <property type="entry name" value="KAS_III"/>
    <property type="match status" value="1"/>
</dbReference>
<feature type="domain" description="Beta-ketoacyl-[acyl-carrier-protein] synthase III C-terminal" evidence="3">
    <location>
        <begin position="255"/>
        <end position="339"/>
    </location>
</feature>
<keyword evidence="2 5" id="KW-0012">Acyltransferase</keyword>
<keyword evidence="1 5" id="KW-0808">Transferase</keyword>
<dbReference type="STRING" id="35814.BBB42_02225"/>
<protein>
    <submittedName>
        <fullName evidence="5">Beta-ketoacyl-acyl-carrier-protein synthase III</fullName>
        <ecNumber evidence="5">2.3.1.180</ecNumber>
    </submittedName>
</protein>
<dbReference type="PANTHER" id="PTHR34069:SF2">
    <property type="entry name" value="BETA-KETOACYL-[ACYL-CARRIER-PROTEIN] SYNTHASE III"/>
    <property type="match status" value="1"/>
</dbReference>
<dbReference type="AlphaFoldDB" id="A0A158M4R6"/>
<gene>
    <name evidence="5" type="primary">fabH_2</name>
    <name evidence="5" type="ORF">L497_3575</name>
</gene>
<dbReference type="InterPro" id="IPR013751">
    <property type="entry name" value="ACP_syn_III_N"/>
</dbReference>
<dbReference type="Pfam" id="PF08545">
    <property type="entry name" value="ACP_syn_III"/>
    <property type="match status" value="1"/>
</dbReference>
<name>A0A158M4R6_9BORD</name>
<evidence type="ECO:0000259" key="3">
    <source>
        <dbReference type="Pfam" id="PF08541"/>
    </source>
</evidence>
<proteinExistence type="predicted"/>
<dbReference type="GeneID" id="93121356"/>
<dbReference type="GO" id="GO:0044550">
    <property type="term" value="P:secondary metabolite biosynthetic process"/>
    <property type="evidence" value="ECO:0007669"/>
    <property type="project" value="TreeGrafter"/>
</dbReference>